<dbReference type="Gene3D" id="6.10.250.690">
    <property type="match status" value="1"/>
</dbReference>
<name>A0A1H9LGB5_BUTFI</name>
<keyword evidence="4" id="KW-0804">Transcription</keyword>
<dbReference type="SMART" id="SM00448">
    <property type="entry name" value="REC"/>
    <property type="match status" value="1"/>
</dbReference>
<dbReference type="GO" id="GO:0006355">
    <property type="term" value="P:regulation of DNA-templated transcription"/>
    <property type="evidence" value="ECO:0007669"/>
    <property type="project" value="InterPro"/>
</dbReference>
<dbReference type="GO" id="GO:0000156">
    <property type="term" value="F:phosphorelay response regulator activity"/>
    <property type="evidence" value="ECO:0007669"/>
    <property type="project" value="TreeGrafter"/>
</dbReference>
<dbReference type="EMBL" id="FOGJ01000002">
    <property type="protein sequence ID" value="SER10420.1"/>
    <property type="molecule type" value="Genomic_DNA"/>
</dbReference>
<comment type="function">
    <text evidence="5">May play the central regulatory role in sporulation. It may be an element of the effector pathway responsible for the activation of sporulation genes in response to nutritional stress. Spo0A may act in concert with spo0H (a sigma factor) to control the expression of some genes that are critical to the sporulation process.</text>
</comment>
<dbReference type="SUPFAM" id="SSF52172">
    <property type="entry name" value="CheY-like"/>
    <property type="match status" value="1"/>
</dbReference>
<dbReference type="Pfam" id="PF00072">
    <property type="entry name" value="Response_reg"/>
    <property type="match status" value="1"/>
</dbReference>
<keyword evidence="6" id="KW-0597">Phosphoprotein</keyword>
<dbReference type="AlphaFoldDB" id="A0A1H9LGB5"/>
<reference evidence="10 11" key="1">
    <citation type="submission" date="2016-10" db="EMBL/GenBank/DDBJ databases">
        <authorList>
            <person name="de Groot N.N."/>
        </authorList>
    </citation>
    <scope>NUCLEOTIDE SEQUENCE [LARGE SCALE GENOMIC DNA]</scope>
    <source>
        <strain evidence="10 11">AR40</strain>
    </source>
</reference>
<dbReference type="PROSITE" id="PS51755">
    <property type="entry name" value="OMPR_PHOB"/>
    <property type="match status" value="1"/>
</dbReference>
<keyword evidence="2" id="KW-0805">Transcription regulation</keyword>
<organism evidence="10 11">
    <name type="scientific">Butyrivibrio fibrisolvens</name>
    <dbReference type="NCBI Taxonomy" id="831"/>
    <lineage>
        <taxon>Bacteria</taxon>
        <taxon>Bacillati</taxon>
        <taxon>Bacillota</taxon>
        <taxon>Clostridia</taxon>
        <taxon>Lachnospirales</taxon>
        <taxon>Lachnospiraceae</taxon>
        <taxon>Butyrivibrio</taxon>
    </lineage>
</organism>
<dbReference type="CDD" id="cd00383">
    <property type="entry name" value="trans_reg_C"/>
    <property type="match status" value="1"/>
</dbReference>
<evidence type="ECO:0000256" key="6">
    <source>
        <dbReference type="PROSITE-ProRule" id="PRU00169"/>
    </source>
</evidence>
<evidence type="ECO:0000256" key="1">
    <source>
        <dbReference type="ARBA" id="ARBA00018672"/>
    </source>
</evidence>
<evidence type="ECO:0000313" key="10">
    <source>
        <dbReference type="EMBL" id="SER10420.1"/>
    </source>
</evidence>
<accession>A0A1H9LGB5</accession>
<dbReference type="GO" id="GO:0000976">
    <property type="term" value="F:transcription cis-regulatory region binding"/>
    <property type="evidence" value="ECO:0007669"/>
    <property type="project" value="TreeGrafter"/>
</dbReference>
<evidence type="ECO:0000256" key="3">
    <source>
        <dbReference type="ARBA" id="ARBA00023125"/>
    </source>
</evidence>
<dbReference type="InterPro" id="IPR001867">
    <property type="entry name" value="OmpR/PhoB-type_DNA-bd"/>
</dbReference>
<dbReference type="Gene3D" id="3.40.50.2300">
    <property type="match status" value="1"/>
</dbReference>
<protein>
    <recommendedName>
        <fullName evidence="1">Stage 0 sporulation protein A homolog</fullName>
    </recommendedName>
</protein>
<evidence type="ECO:0000256" key="7">
    <source>
        <dbReference type="PROSITE-ProRule" id="PRU01091"/>
    </source>
</evidence>
<dbReference type="PANTHER" id="PTHR48111">
    <property type="entry name" value="REGULATOR OF RPOS"/>
    <property type="match status" value="1"/>
</dbReference>
<dbReference type="OrthoDB" id="9803564at2"/>
<dbReference type="Gene3D" id="1.10.10.10">
    <property type="entry name" value="Winged helix-like DNA-binding domain superfamily/Winged helix DNA-binding domain"/>
    <property type="match status" value="1"/>
</dbReference>
<dbReference type="InterPro" id="IPR039420">
    <property type="entry name" value="WalR-like"/>
</dbReference>
<evidence type="ECO:0000259" key="8">
    <source>
        <dbReference type="PROSITE" id="PS50110"/>
    </source>
</evidence>
<dbReference type="GO" id="GO:0032993">
    <property type="term" value="C:protein-DNA complex"/>
    <property type="evidence" value="ECO:0007669"/>
    <property type="project" value="TreeGrafter"/>
</dbReference>
<feature type="DNA-binding region" description="OmpR/PhoB-type" evidence="7">
    <location>
        <begin position="126"/>
        <end position="227"/>
    </location>
</feature>
<feature type="modified residue" description="4-aspartylphosphate" evidence="6">
    <location>
        <position position="53"/>
    </location>
</feature>
<evidence type="ECO:0000313" key="11">
    <source>
        <dbReference type="Proteomes" id="UP000182584"/>
    </source>
</evidence>
<evidence type="ECO:0000256" key="2">
    <source>
        <dbReference type="ARBA" id="ARBA00023015"/>
    </source>
</evidence>
<feature type="domain" description="Response regulatory" evidence="8">
    <location>
        <begin position="4"/>
        <end position="117"/>
    </location>
</feature>
<dbReference type="InterPro" id="IPR036388">
    <property type="entry name" value="WH-like_DNA-bd_sf"/>
</dbReference>
<feature type="domain" description="OmpR/PhoB-type" evidence="9">
    <location>
        <begin position="126"/>
        <end position="227"/>
    </location>
</feature>
<dbReference type="Pfam" id="PF00486">
    <property type="entry name" value="Trans_reg_C"/>
    <property type="match status" value="1"/>
</dbReference>
<dbReference type="InterPro" id="IPR001789">
    <property type="entry name" value="Sig_transdc_resp-reg_receiver"/>
</dbReference>
<dbReference type="SMART" id="SM00862">
    <property type="entry name" value="Trans_reg_C"/>
    <property type="match status" value="1"/>
</dbReference>
<dbReference type="InterPro" id="IPR011006">
    <property type="entry name" value="CheY-like_superfamily"/>
</dbReference>
<evidence type="ECO:0000259" key="9">
    <source>
        <dbReference type="PROSITE" id="PS51755"/>
    </source>
</evidence>
<dbReference type="RefSeq" id="WP_022758706.1">
    <property type="nucleotide sequence ID" value="NZ_FOGJ01000002.1"/>
</dbReference>
<gene>
    <name evidence="10" type="ORF">SAMN04487884_10261</name>
</gene>
<dbReference type="PROSITE" id="PS50110">
    <property type="entry name" value="RESPONSE_REGULATORY"/>
    <property type="match status" value="1"/>
</dbReference>
<dbReference type="SUPFAM" id="SSF46894">
    <property type="entry name" value="C-terminal effector domain of the bipartite response regulators"/>
    <property type="match status" value="1"/>
</dbReference>
<evidence type="ECO:0000256" key="4">
    <source>
        <dbReference type="ARBA" id="ARBA00023163"/>
    </source>
</evidence>
<proteinExistence type="predicted"/>
<sequence>MAKKLFLLEDDLSLISGLTFAIQKQGYEIDVARTTAEAESLWDKDKYNMAILDVSLPDGSGFDFCRKIRECSKMPIMFLTAADEETDVIMGLDIGADDYITKPFKLAIFLSRINALLRRSDDFNTAPVELISRGISLKLLKGEAYKDGKLIDLTASEYKLLKLFMDNQDLILSSDQILSSLWDCEEKFIDNNSLTVYIRRLRTKIEDDPGNPKKIVTVRGMGYKWSLTN</sequence>
<keyword evidence="3 7" id="KW-0238">DNA-binding</keyword>
<dbReference type="PANTHER" id="PTHR48111:SF73">
    <property type="entry name" value="ALKALINE PHOSPHATASE SYNTHESIS TRANSCRIPTIONAL REGULATORY PROTEIN PHOP"/>
    <property type="match status" value="1"/>
</dbReference>
<evidence type="ECO:0000256" key="5">
    <source>
        <dbReference type="ARBA" id="ARBA00024867"/>
    </source>
</evidence>
<dbReference type="GO" id="GO:0005829">
    <property type="term" value="C:cytosol"/>
    <property type="evidence" value="ECO:0007669"/>
    <property type="project" value="TreeGrafter"/>
</dbReference>
<dbReference type="InterPro" id="IPR016032">
    <property type="entry name" value="Sig_transdc_resp-reg_C-effctor"/>
</dbReference>
<dbReference type="Proteomes" id="UP000182584">
    <property type="component" value="Unassembled WGS sequence"/>
</dbReference>